<keyword evidence="6 9" id="KW-1133">Transmembrane helix</keyword>
<feature type="transmembrane region" description="Helical" evidence="9">
    <location>
        <begin position="287"/>
        <end position="310"/>
    </location>
</feature>
<feature type="transmembrane region" description="Helical" evidence="9">
    <location>
        <begin position="221"/>
        <end position="241"/>
    </location>
</feature>
<accession>A0A7J4IX82</accession>
<evidence type="ECO:0000256" key="1">
    <source>
        <dbReference type="ARBA" id="ARBA00004651"/>
    </source>
</evidence>
<keyword evidence="2 9" id="KW-0813">Transport</keyword>
<feature type="transmembrane region" description="Helical" evidence="9">
    <location>
        <begin position="322"/>
        <end position="346"/>
    </location>
</feature>
<comment type="function">
    <text evidence="9">Involved in protein export.</text>
</comment>
<reference evidence="12" key="2">
    <citation type="submission" date="2021-03" db="EMBL/GenBank/DDBJ databases">
        <authorList>
            <person name="Jaffe A."/>
        </authorList>
    </citation>
    <scope>NUCLEOTIDE SEQUENCE</scope>
    <source>
        <strain evidence="12">RIFCSPHIGHO2_01_FULL_GW2011_AR10_43_9</strain>
    </source>
</reference>
<evidence type="ECO:0000256" key="7">
    <source>
        <dbReference type="ARBA" id="ARBA00023010"/>
    </source>
</evidence>
<dbReference type="PANTHER" id="PTHR30081">
    <property type="entry name" value="PROTEIN-EXPORT MEMBRANE PROTEIN SEC"/>
    <property type="match status" value="1"/>
</dbReference>
<evidence type="ECO:0000256" key="5">
    <source>
        <dbReference type="ARBA" id="ARBA00022927"/>
    </source>
</evidence>
<keyword evidence="3 9" id="KW-1003">Cell membrane</keyword>
<keyword evidence="7 9" id="KW-0811">Translocation</keyword>
<dbReference type="Pfam" id="PF02355">
    <property type="entry name" value="SecD_SecF_C"/>
    <property type="match status" value="1"/>
</dbReference>
<reference evidence="12" key="3">
    <citation type="submission" date="2021-05" db="EMBL/GenBank/DDBJ databases">
        <title>Protein family content uncovers lineage relationships and bacterial pathway maintenance mechanisms in DPANN archaea.</title>
        <authorList>
            <person name="Castelle C.J."/>
            <person name="Meheust R."/>
            <person name="Jaffe A.L."/>
            <person name="Seitz K."/>
            <person name="Gong X."/>
            <person name="Baker B.J."/>
            <person name="Banfield J.F."/>
        </authorList>
    </citation>
    <scope>NUCLEOTIDE SEQUENCE</scope>
    <source>
        <strain evidence="12">RIFCSPHIGHO2_01_FULL_GW2011_AR10_43_9</strain>
    </source>
</reference>
<evidence type="ECO:0000313" key="11">
    <source>
        <dbReference type="EMBL" id="HIH08397.1"/>
    </source>
</evidence>
<keyword evidence="4 9" id="KW-0812">Transmembrane</keyword>
<dbReference type="Proteomes" id="UP000683213">
    <property type="component" value="Unassembled WGS sequence"/>
</dbReference>
<evidence type="ECO:0000256" key="4">
    <source>
        <dbReference type="ARBA" id="ARBA00022692"/>
    </source>
</evidence>
<organism evidence="11 13">
    <name type="scientific">Candidatus Iainarchaeum sp</name>
    <dbReference type="NCBI Taxonomy" id="3101447"/>
    <lineage>
        <taxon>Archaea</taxon>
        <taxon>Candidatus Iainarchaeota</taxon>
        <taxon>Candidatus Iainarchaeia</taxon>
        <taxon>Candidatus Iainarchaeales</taxon>
        <taxon>Candidatus Iainarchaeaceae</taxon>
        <taxon>Candidatus Iainarchaeum</taxon>
    </lineage>
</organism>
<evidence type="ECO:0000313" key="13">
    <source>
        <dbReference type="Proteomes" id="UP000577419"/>
    </source>
</evidence>
<protein>
    <recommendedName>
        <fullName evidence="9">Protein-export membrane protein SecF</fullName>
    </recommendedName>
</protein>
<evidence type="ECO:0000256" key="9">
    <source>
        <dbReference type="HAMAP-Rule" id="MF_01464"/>
    </source>
</evidence>
<dbReference type="EMBL" id="DUFG01000017">
    <property type="protein sequence ID" value="HIH08397.1"/>
    <property type="molecule type" value="Genomic_DNA"/>
</dbReference>
<dbReference type="HAMAP" id="MF_01464_A">
    <property type="entry name" value="SecF_A"/>
    <property type="match status" value="1"/>
</dbReference>
<dbReference type="InterPro" id="IPR048634">
    <property type="entry name" value="SecD_SecF_C"/>
</dbReference>
<sequence>MFNPYKGDYKKLLAVPAVFFLVFLFLIFVSPTVPKGIDLSGGTVIRVSLDRQVEMLSLEQRLRQEFSLSDLQLSTTSGPLGFKVLVQFAENRDLAEAQSLLQQAKDQRASNPQNAVQLSRSSVQAISSYFSEPFPENAEAGRAIAFAEDALNKAKQNFSTRLDEVIKQELSLGAEARFSRDEVGPVFGESFYATGITVSLIAFALLAIVIFVFFREFVPSIAIIAAAAFDIAGSLAGMAVFRIPLSLTTIPALLMLIGYSVDTDIMLTTNVLKRREKELHERAGDSLVTGLTMTFTTIGALTVMLALSYFGQITVIFEISAVLLFGLFADLISTWLMNSPVLLWYAESRKARRPTA</sequence>
<name>A0A7J4IX82_9ARCH</name>
<evidence type="ECO:0000256" key="6">
    <source>
        <dbReference type="ARBA" id="ARBA00022989"/>
    </source>
</evidence>
<dbReference type="GO" id="GO:0006605">
    <property type="term" value="P:protein targeting"/>
    <property type="evidence" value="ECO:0007669"/>
    <property type="project" value="UniProtKB-UniRule"/>
</dbReference>
<keyword evidence="5 9" id="KW-0653">Protein transport</keyword>
<comment type="subunit">
    <text evidence="9">Part of the protein translocation apparatus. Forms a complex with SecD.</text>
</comment>
<keyword evidence="8 9" id="KW-0472">Membrane</keyword>
<comment type="caution">
    <text evidence="11">The sequence shown here is derived from an EMBL/GenBank/DDBJ whole genome shotgun (WGS) entry which is preliminary data.</text>
</comment>
<dbReference type="Gene3D" id="1.20.1640.10">
    <property type="entry name" value="Multidrug efflux transporter AcrB transmembrane domain"/>
    <property type="match status" value="1"/>
</dbReference>
<proteinExistence type="inferred from homology"/>
<dbReference type="GO" id="GO:0005886">
    <property type="term" value="C:plasma membrane"/>
    <property type="evidence" value="ECO:0007669"/>
    <property type="project" value="UniProtKB-SubCell"/>
</dbReference>
<evidence type="ECO:0000313" key="12">
    <source>
        <dbReference type="EMBL" id="MBS3059631.1"/>
    </source>
</evidence>
<feature type="transmembrane region" description="Helical" evidence="9">
    <location>
        <begin position="191"/>
        <end position="214"/>
    </location>
</feature>
<evidence type="ECO:0000259" key="10">
    <source>
        <dbReference type="Pfam" id="PF02355"/>
    </source>
</evidence>
<comment type="subcellular location">
    <subcellularLocation>
        <location evidence="1 9">Cell membrane</location>
        <topology evidence="1 9">Multi-pass membrane protein</topology>
    </subcellularLocation>
</comment>
<evidence type="ECO:0000256" key="8">
    <source>
        <dbReference type="ARBA" id="ARBA00023136"/>
    </source>
</evidence>
<comment type="caution">
    <text evidence="9">Lacks conserved residue(s) required for the propagation of feature annotation.</text>
</comment>
<dbReference type="InterPro" id="IPR024921">
    <property type="entry name" value="SecF_arc"/>
</dbReference>
<dbReference type="Proteomes" id="UP000577419">
    <property type="component" value="Unassembled WGS sequence"/>
</dbReference>
<dbReference type="PANTHER" id="PTHR30081:SF8">
    <property type="entry name" value="PROTEIN TRANSLOCASE SUBUNIT SECF"/>
    <property type="match status" value="1"/>
</dbReference>
<dbReference type="AlphaFoldDB" id="A0A7J4IX82"/>
<dbReference type="SUPFAM" id="SSF82866">
    <property type="entry name" value="Multidrug efflux transporter AcrB transmembrane domain"/>
    <property type="match status" value="1"/>
</dbReference>
<gene>
    <name evidence="9" type="primary">secF</name>
    <name evidence="11" type="ORF">HA237_03435</name>
    <name evidence="12" type="ORF">J4224_04370</name>
</gene>
<comment type="similarity">
    <text evidence="9">Belongs to the SecD/SecF family. SecF subfamily.</text>
</comment>
<feature type="transmembrane region" description="Helical" evidence="9">
    <location>
        <begin position="12"/>
        <end position="30"/>
    </location>
</feature>
<evidence type="ECO:0000256" key="3">
    <source>
        <dbReference type="ARBA" id="ARBA00022475"/>
    </source>
</evidence>
<dbReference type="InterPro" id="IPR022813">
    <property type="entry name" value="SecD/SecF_arch_bac"/>
</dbReference>
<reference evidence="11" key="1">
    <citation type="journal article" date="2020" name="bioRxiv">
        <title>A rank-normalized archaeal taxonomy based on genome phylogeny resolves widespread incomplete and uneven classifications.</title>
        <authorList>
            <person name="Rinke C."/>
            <person name="Chuvochina M."/>
            <person name="Mussig A.J."/>
            <person name="Chaumeil P.-A."/>
            <person name="Waite D.W."/>
            <person name="Whitman W.B."/>
            <person name="Parks D.H."/>
            <person name="Hugenholtz P."/>
        </authorList>
    </citation>
    <scope>NUCLEOTIDE SEQUENCE</scope>
    <source>
        <strain evidence="11">UBA10011</strain>
    </source>
</reference>
<dbReference type="GO" id="GO:0065002">
    <property type="term" value="P:intracellular protein transmembrane transport"/>
    <property type="evidence" value="ECO:0007669"/>
    <property type="project" value="UniProtKB-UniRule"/>
</dbReference>
<feature type="domain" description="Protein export membrane protein SecD/SecF C-terminal" evidence="10">
    <location>
        <begin position="177"/>
        <end position="347"/>
    </location>
</feature>
<dbReference type="EMBL" id="JAGVWF010000062">
    <property type="protein sequence ID" value="MBS3059631.1"/>
    <property type="molecule type" value="Genomic_DNA"/>
</dbReference>
<evidence type="ECO:0000256" key="2">
    <source>
        <dbReference type="ARBA" id="ARBA00022448"/>
    </source>
</evidence>